<dbReference type="STRING" id="115433.SAMN05421835_12926"/>
<reference evidence="3 4" key="1">
    <citation type="submission" date="2016-10" db="EMBL/GenBank/DDBJ databases">
        <authorList>
            <person name="de Groot N.N."/>
        </authorList>
    </citation>
    <scope>NUCLEOTIDE SEQUENCE [LARGE SCALE GENOMIC DNA]</scope>
    <source>
        <strain evidence="3 4">DSM 44468</strain>
    </source>
</reference>
<dbReference type="AlphaFoldDB" id="A0A1I4BL28"/>
<accession>A0A1I4BL28</accession>
<dbReference type="GO" id="GO:0016787">
    <property type="term" value="F:hydrolase activity"/>
    <property type="evidence" value="ECO:0007669"/>
    <property type="project" value="UniProtKB-KW"/>
</dbReference>
<proteinExistence type="predicted"/>
<protein>
    <submittedName>
        <fullName evidence="3">Acetylornithine deacetylase</fullName>
    </submittedName>
</protein>
<dbReference type="PANTHER" id="PTHR43808:SF25">
    <property type="entry name" value="PEPTIDASE M20 DIMERISATION DOMAIN-CONTAINING PROTEIN"/>
    <property type="match status" value="1"/>
</dbReference>
<dbReference type="RefSeq" id="WP_091515212.1">
    <property type="nucleotide sequence ID" value="NZ_CBDQZW010000059.1"/>
</dbReference>
<sequence length="447" mass="47842">MRPDETSRRAVLDAVDRLAGRLAASLSEAIRIPSVNPKYPGQDYDRVVGPEGEVARLMADLYAGAGADVELVAVEKGRDNACARIRGTGGGRSLLLNGHVDVVPPGREHKWSATPFSGQITDEAVLGRGATDDKAGTVAAAYAALALKEAGVRLRGDLVLQAVVGEEIGDHECGTTAALEAGYTADAAIVCEPSNFGEEAPNLVPVTPGLLWFSVSLEGKAAHSGLRGLTVHPTLEGEALGVNTVDKFWVVYSALRQLENEWALRDRHPLFRPGYFNILPGVLRANPEGIEVPFFLADTLTAEYCIYHHPDRTNEEVIAEVEETVRRACANDSWLRQHPPVFEWKLLWPPYTTPSGHELVASLIGAHSDAVGGFEVSTPPVQEGFLGVCDLTWLDAKGVDGLVYGPGVGRTAHAEDEYVPIHQLITAAKTYALTAMDFCGVADGEPA</sequence>
<dbReference type="InterPro" id="IPR001261">
    <property type="entry name" value="ArgE/DapE_CS"/>
</dbReference>
<evidence type="ECO:0000313" key="3">
    <source>
        <dbReference type="EMBL" id="SFK69534.1"/>
    </source>
</evidence>
<organism evidence="3 4">
    <name type="scientific">Amycolatopsis sacchari</name>
    <dbReference type="NCBI Taxonomy" id="115433"/>
    <lineage>
        <taxon>Bacteria</taxon>
        <taxon>Bacillati</taxon>
        <taxon>Actinomycetota</taxon>
        <taxon>Actinomycetes</taxon>
        <taxon>Pseudonocardiales</taxon>
        <taxon>Pseudonocardiaceae</taxon>
        <taxon>Amycolatopsis</taxon>
    </lineage>
</organism>
<dbReference type="EMBL" id="FORP01000029">
    <property type="protein sequence ID" value="SFK69534.1"/>
    <property type="molecule type" value="Genomic_DNA"/>
</dbReference>
<dbReference type="Proteomes" id="UP000199025">
    <property type="component" value="Unassembled WGS sequence"/>
</dbReference>
<dbReference type="PROSITE" id="PS00758">
    <property type="entry name" value="ARGE_DAPE_CPG2_1"/>
    <property type="match status" value="1"/>
</dbReference>
<dbReference type="SUPFAM" id="SSF53187">
    <property type="entry name" value="Zn-dependent exopeptidases"/>
    <property type="match status" value="1"/>
</dbReference>
<keyword evidence="1" id="KW-0378">Hydrolase</keyword>
<dbReference type="Gene3D" id="3.30.70.360">
    <property type="match status" value="1"/>
</dbReference>
<keyword evidence="4" id="KW-1185">Reference proteome</keyword>
<evidence type="ECO:0000256" key="1">
    <source>
        <dbReference type="ARBA" id="ARBA00022801"/>
    </source>
</evidence>
<dbReference type="OrthoDB" id="7055905at2"/>
<name>A0A1I4BL28_9PSEU</name>
<dbReference type="Gene3D" id="3.40.630.10">
    <property type="entry name" value="Zn peptidases"/>
    <property type="match status" value="1"/>
</dbReference>
<evidence type="ECO:0000313" key="4">
    <source>
        <dbReference type="Proteomes" id="UP000199025"/>
    </source>
</evidence>
<dbReference type="PANTHER" id="PTHR43808">
    <property type="entry name" value="ACETYLORNITHINE DEACETYLASE"/>
    <property type="match status" value="1"/>
</dbReference>
<keyword evidence="2" id="KW-0862">Zinc</keyword>
<dbReference type="InterPro" id="IPR002933">
    <property type="entry name" value="Peptidase_M20"/>
</dbReference>
<evidence type="ECO:0000256" key="2">
    <source>
        <dbReference type="ARBA" id="ARBA00022833"/>
    </source>
</evidence>
<dbReference type="InterPro" id="IPR050072">
    <property type="entry name" value="Peptidase_M20A"/>
</dbReference>
<gene>
    <name evidence="3" type="ORF">SAMN05421835_12926</name>
</gene>
<dbReference type="Pfam" id="PF01546">
    <property type="entry name" value="Peptidase_M20"/>
    <property type="match status" value="1"/>
</dbReference>